<dbReference type="GeneID" id="13289607"/>
<evidence type="ECO:0000256" key="1">
    <source>
        <dbReference type="SAM" id="MobiDB-lite"/>
    </source>
</evidence>
<protein>
    <recommendedName>
        <fullName evidence="2">BTB domain-containing protein</fullName>
    </recommendedName>
</protein>
<feature type="region of interest" description="Disordered" evidence="1">
    <location>
        <begin position="101"/>
        <end position="129"/>
    </location>
</feature>
<dbReference type="Proteomes" id="UP000002668">
    <property type="component" value="Genome"/>
</dbReference>
<feature type="region of interest" description="Disordered" evidence="1">
    <location>
        <begin position="57"/>
        <end position="80"/>
    </location>
</feature>
<reference evidence="4" key="1">
    <citation type="journal article" date="2011" name="Nat. Commun.">
        <title>Effector diversification within compartments of the Leptosphaeria maculans genome affected by Repeat-Induced Point mutations.</title>
        <authorList>
            <person name="Rouxel T."/>
            <person name="Grandaubert J."/>
            <person name="Hane J.K."/>
            <person name="Hoede C."/>
            <person name="van de Wouw A.P."/>
            <person name="Couloux A."/>
            <person name="Dominguez V."/>
            <person name="Anthouard V."/>
            <person name="Bally P."/>
            <person name="Bourras S."/>
            <person name="Cozijnsen A.J."/>
            <person name="Ciuffetti L.M."/>
            <person name="Degrave A."/>
            <person name="Dilmaghani A."/>
            <person name="Duret L."/>
            <person name="Fudal I."/>
            <person name="Goodwin S.B."/>
            <person name="Gout L."/>
            <person name="Glaser N."/>
            <person name="Linglin J."/>
            <person name="Kema G.H.J."/>
            <person name="Lapalu N."/>
            <person name="Lawrence C.B."/>
            <person name="May K."/>
            <person name="Meyer M."/>
            <person name="Ollivier B."/>
            <person name="Poulain J."/>
            <person name="Schoch C.L."/>
            <person name="Simon A."/>
            <person name="Spatafora J.W."/>
            <person name="Stachowiak A."/>
            <person name="Turgeon B.G."/>
            <person name="Tyler B.M."/>
            <person name="Vincent D."/>
            <person name="Weissenbach J."/>
            <person name="Amselem J."/>
            <person name="Quesneville H."/>
            <person name="Oliver R.P."/>
            <person name="Wincker P."/>
            <person name="Balesdent M.-H."/>
            <person name="Howlett B.J."/>
        </authorList>
    </citation>
    <scope>NUCLEOTIDE SEQUENCE [LARGE SCALE GENOMIC DNA]</scope>
    <source>
        <strain evidence="4">JN3 / isolate v23.1.3 / race Av1-4-5-6-7-8</strain>
    </source>
</reference>
<dbReference type="HOGENOM" id="CLU_634564_0_0_1"/>
<accession>E5AD35</accession>
<feature type="domain" description="BTB" evidence="2">
    <location>
        <begin position="263"/>
        <end position="332"/>
    </location>
</feature>
<dbReference type="SUPFAM" id="SSF54695">
    <property type="entry name" value="POZ domain"/>
    <property type="match status" value="1"/>
</dbReference>
<feature type="compositionally biased region" description="Polar residues" evidence="1">
    <location>
        <begin position="101"/>
        <end position="118"/>
    </location>
</feature>
<dbReference type="PROSITE" id="PS50097">
    <property type="entry name" value="BTB"/>
    <property type="match status" value="1"/>
</dbReference>
<sequence>MGYQARKRAFSKAFQPGPLNEVYRRAIRKISGSSLLSPFALSAQASHTPATNFVTDTDIENQNQNPSSKGQARAVESSEASQLGVPEFGFDFDFDFDASLTGNPNIQDSESNPTTGTAGSHVIVEPTDAPLPSMADHLFHFSANKEGQAYSDTYDSTALKSVTDTTSSPPSGPVLGACFNPDFAIHEDSENSDEPVFTVPHQASNTGALTPTALNFQDLSLFDGPDWSQINTLSNARPIANRTSYYTLESALFKKHVPDLQSTDIIISFGKGKQHLAIRKHIICASSPYFAKLLNVEYPPTHTQLLRLRDDFPPAIPATLHFLTHGSYPFDSTTLLRYPALSLPDLHIHTYLVAQKYNIPTLHSHALTQYIDFAHIILTYGFVWPTTLPFHPYTCTGNILLPSLLHSFVLLWRNTPNRHDALRSAVLDCLVKPWLSSWVKVEYFVDLLECLAGFSPDLCASLAEDGLRVGSFAGGNGRWKIGFGEQKWGGGQWVDRTVWDRCGDEWMGGVGGLY</sequence>
<gene>
    <name evidence="3" type="ORF">LEMA_P011740.1</name>
</gene>
<name>E5AD35_LEPMJ</name>
<feature type="compositionally biased region" description="Polar residues" evidence="1">
    <location>
        <begin position="57"/>
        <end position="70"/>
    </location>
</feature>
<keyword evidence="4" id="KW-1185">Reference proteome</keyword>
<dbReference type="EMBL" id="FP929139">
    <property type="protein sequence ID" value="CBY02387.1"/>
    <property type="molecule type" value="Genomic_DNA"/>
</dbReference>
<dbReference type="InterPro" id="IPR011333">
    <property type="entry name" value="SKP1/BTB/POZ_sf"/>
</dbReference>
<dbReference type="AlphaFoldDB" id="E5AD35"/>
<dbReference type="Gene3D" id="3.30.710.10">
    <property type="entry name" value="Potassium Channel Kv1.1, Chain A"/>
    <property type="match status" value="1"/>
</dbReference>
<evidence type="ECO:0000313" key="4">
    <source>
        <dbReference type="Proteomes" id="UP000002668"/>
    </source>
</evidence>
<dbReference type="InParanoid" id="E5AD35"/>
<dbReference type="CDD" id="cd18186">
    <property type="entry name" value="BTB_POZ_ZBTB_KLHL-like"/>
    <property type="match status" value="1"/>
</dbReference>
<dbReference type="OrthoDB" id="6359816at2759"/>
<proteinExistence type="predicted"/>
<evidence type="ECO:0000259" key="2">
    <source>
        <dbReference type="PROSITE" id="PS50097"/>
    </source>
</evidence>
<dbReference type="InterPro" id="IPR000210">
    <property type="entry name" value="BTB/POZ_dom"/>
</dbReference>
<dbReference type="VEuPathDB" id="FungiDB:LEMA_P011740.1"/>
<evidence type="ECO:0000313" key="3">
    <source>
        <dbReference type="EMBL" id="CBY02387.1"/>
    </source>
</evidence>
<organism evidence="3 4">
    <name type="scientific">Leptosphaeria maculans (strain JN3 / isolate v23.1.3 / race Av1-4-5-6-7-8)</name>
    <name type="common">Blackleg fungus</name>
    <name type="synonym">Phoma lingam</name>
    <dbReference type="NCBI Taxonomy" id="985895"/>
    <lineage>
        <taxon>Eukaryota</taxon>
        <taxon>Fungi</taxon>
        <taxon>Dikarya</taxon>
        <taxon>Ascomycota</taxon>
        <taxon>Pezizomycotina</taxon>
        <taxon>Dothideomycetes</taxon>
        <taxon>Pleosporomycetidae</taxon>
        <taxon>Pleosporales</taxon>
        <taxon>Pleosporineae</taxon>
        <taxon>Leptosphaeriaceae</taxon>
        <taxon>Plenodomus</taxon>
        <taxon>Plenodomus lingam/Leptosphaeria maculans species complex</taxon>
    </lineage>
</organism>
<dbReference type="eggNOG" id="ENOG502R8FG">
    <property type="taxonomic scope" value="Eukaryota"/>
</dbReference>